<name>A0A4Q0SIZ2_9BRAD</name>
<evidence type="ECO:0000313" key="10">
    <source>
        <dbReference type="Proteomes" id="UP000290565"/>
    </source>
</evidence>
<comment type="similarity">
    <text evidence="7">Belongs to the binding-protein-dependent transport system permease family.</text>
</comment>
<feature type="transmembrane region" description="Helical" evidence="7">
    <location>
        <begin position="264"/>
        <end position="286"/>
    </location>
</feature>
<feature type="transmembrane region" description="Helical" evidence="7">
    <location>
        <begin position="314"/>
        <end position="336"/>
    </location>
</feature>
<dbReference type="Gene3D" id="1.10.3720.10">
    <property type="entry name" value="MetI-like"/>
    <property type="match status" value="1"/>
</dbReference>
<dbReference type="Pfam" id="PF19300">
    <property type="entry name" value="BPD_transp_1_N"/>
    <property type="match status" value="1"/>
</dbReference>
<keyword evidence="5 7" id="KW-1133">Transmembrane helix</keyword>
<keyword evidence="2 7" id="KW-0813">Transport</keyword>
<reference evidence="9 10" key="1">
    <citation type="submission" date="2015-04" db="EMBL/GenBank/DDBJ databases">
        <title>Comparative genomics of rhizobia nodulating Arachis hypogaea in China.</title>
        <authorList>
            <person name="Li Y."/>
        </authorList>
    </citation>
    <scope>NUCLEOTIDE SEQUENCE [LARGE SCALE GENOMIC DNA]</scope>
    <source>
        <strain evidence="9 10">CCBAU 51787</strain>
    </source>
</reference>
<evidence type="ECO:0000256" key="6">
    <source>
        <dbReference type="ARBA" id="ARBA00023136"/>
    </source>
</evidence>
<gene>
    <name evidence="9" type="ORF">XH94_18030</name>
</gene>
<evidence type="ECO:0000256" key="4">
    <source>
        <dbReference type="ARBA" id="ARBA00022692"/>
    </source>
</evidence>
<keyword evidence="3" id="KW-1003">Cell membrane</keyword>
<protein>
    <submittedName>
        <fullName evidence="9">Peptide ABC transporter permease</fullName>
    </submittedName>
</protein>
<evidence type="ECO:0000256" key="1">
    <source>
        <dbReference type="ARBA" id="ARBA00004651"/>
    </source>
</evidence>
<keyword evidence="6 7" id="KW-0472">Membrane</keyword>
<dbReference type="Proteomes" id="UP000290565">
    <property type="component" value="Unassembled WGS sequence"/>
</dbReference>
<dbReference type="PROSITE" id="PS50928">
    <property type="entry name" value="ABC_TM1"/>
    <property type="match status" value="1"/>
</dbReference>
<dbReference type="InterPro" id="IPR035906">
    <property type="entry name" value="MetI-like_sf"/>
</dbReference>
<evidence type="ECO:0000259" key="8">
    <source>
        <dbReference type="PROSITE" id="PS50928"/>
    </source>
</evidence>
<dbReference type="RefSeq" id="WP_128945369.1">
    <property type="nucleotide sequence ID" value="NZ_LBJM01000051.1"/>
</dbReference>
<dbReference type="PANTHER" id="PTHR43163">
    <property type="entry name" value="DIPEPTIDE TRANSPORT SYSTEM PERMEASE PROTEIN DPPB-RELATED"/>
    <property type="match status" value="1"/>
</dbReference>
<keyword evidence="4 7" id="KW-0812">Transmembrane</keyword>
<evidence type="ECO:0000256" key="3">
    <source>
        <dbReference type="ARBA" id="ARBA00022475"/>
    </source>
</evidence>
<dbReference type="GO" id="GO:0071916">
    <property type="term" value="F:dipeptide transmembrane transporter activity"/>
    <property type="evidence" value="ECO:0007669"/>
    <property type="project" value="TreeGrafter"/>
</dbReference>
<comment type="subcellular location">
    <subcellularLocation>
        <location evidence="1 7">Cell membrane</location>
        <topology evidence="1 7">Multi-pass membrane protein</topology>
    </subcellularLocation>
</comment>
<dbReference type="Pfam" id="PF00528">
    <property type="entry name" value="BPD_transp_1"/>
    <property type="match status" value="1"/>
</dbReference>
<accession>A0A4Q0SIZ2</accession>
<dbReference type="SUPFAM" id="SSF161098">
    <property type="entry name" value="MetI-like"/>
    <property type="match status" value="1"/>
</dbReference>
<evidence type="ECO:0000313" key="9">
    <source>
        <dbReference type="EMBL" id="RXH39367.1"/>
    </source>
</evidence>
<sequence>MGTIGATLIRAGRRFLSSLPALFGVLVFTFLLMRVLPGDPAVFFASGPSAGKEEIEIVRKQLGLDRSLPEQLGIYLYDVGRGNLGRSMMTGQPVAKDLRQRLPASLELTLTALVIALVASVPLGVLAALRPNSLIDHGVRLFCSLGVCVPTFVSGLLLIYVFYYLLGLAPDPTGRLDVFAPVPPARTGFLMVDFLLAGDFEGWWAAARQLMLPAFTMALFVIAPLARITRASMLVSLGSDFVRTARSIGLSRWQIVVTYALRNAILPVITIAGIVFSTMLGANVLVEKVFSWPGVASYALDALLVSDYAPVQGFVLLMASIFVVVNLLVDVLYGIADPRATVA</sequence>
<evidence type="ECO:0000256" key="5">
    <source>
        <dbReference type="ARBA" id="ARBA00022989"/>
    </source>
</evidence>
<feature type="transmembrane region" description="Helical" evidence="7">
    <location>
        <begin position="203"/>
        <end position="226"/>
    </location>
</feature>
<dbReference type="CDD" id="cd06261">
    <property type="entry name" value="TM_PBP2"/>
    <property type="match status" value="1"/>
</dbReference>
<dbReference type="AlphaFoldDB" id="A0A4Q0SIZ2"/>
<dbReference type="InterPro" id="IPR045621">
    <property type="entry name" value="BPD_transp_1_N"/>
</dbReference>
<dbReference type="GO" id="GO:0005886">
    <property type="term" value="C:plasma membrane"/>
    <property type="evidence" value="ECO:0007669"/>
    <property type="project" value="UniProtKB-SubCell"/>
</dbReference>
<feature type="transmembrane region" description="Helical" evidence="7">
    <location>
        <begin position="141"/>
        <end position="166"/>
    </location>
</feature>
<comment type="caution">
    <text evidence="9">The sequence shown here is derived from an EMBL/GenBank/DDBJ whole genome shotgun (WGS) entry which is preliminary data.</text>
</comment>
<dbReference type="FunFam" id="1.10.3720.10:FF:000149">
    <property type="entry name" value="ABC transporter permease protein"/>
    <property type="match status" value="1"/>
</dbReference>
<organism evidence="9 10">
    <name type="scientific">Bradyrhizobium zhanjiangense</name>
    <dbReference type="NCBI Taxonomy" id="1325107"/>
    <lineage>
        <taxon>Bacteria</taxon>
        <taxon>Pseudomonadati</taxon>
        <taxon>Pseudomonadota</taxon>
        <taxon>Alphaproteobacteria</taxon>
        <taxon>Hyphomicrobiales</taxon>
        <taxon>Nitrobacteraceae</taxon>
        <taxon>Bradyrhizobium</taxon>
    </lineage>
</organism>
<proteinExistence type="inferred from homology"/>
<feature type="transmembrane region" description="Helical" evidence="7">
    <location>
        <begin position="108"/>
        <end position="129"/>
    </location>
</feature>
<dbReference type="EMBL" id="LBJM01000051">
    <property type="protein sequence ID" value="RXH39367.1"/>
    <property type="molecule type" value="Genomic_DNA"/>
</dbReference>
<feature type="transmembrane region" description="Helical" evidence="7">
    <location>
        <begin position="15"/>
        <end position="36"/>
    </location>
</feature>
<dbReference type="PANTHER" id="PTHR43163:SF6">
    <property type="entry name" value="DIPEPTIDE TRANSPORT SYSTEM PERMEASE PROTEIN DPPB-RELATED"/>
    <property type="match status" value="1"/>
</dbReference>
<dbReference type="InterPro" id="IPR000515">
    <property type="entry name" value="MetI-like"/>
</dbReference>
<evidence type="ECO:0000256" key="7">
    <source>
        <dbReference type="RuleBase" id="RU363032"/>
    </source>
</evidence>
<feature type="domain" description="ABC transmembrane type-1" evidence="8">
    <location>
        <begin position="102"/>
        <end position="333"/>
    </location>
</feature>
<evidence type="ECO:0000256" key="2">
    <source>
        <dbReference type="ARBA" id="ARBA00022448"/>
    </source>
</evidence>